<evidence type="ECO:0000256" key="8">
    <source>
        <dbReference type="ARBA" id="ARBA00023136"/>
    </source>
</evidence>
<dbReference type="InterPro" id="IPR048279">
    <property type="entry name" value="MdtK-like"/>
</dbReference>
<comment type="caution">
    <text evidence="11">The sequence shown here is derived from an EMBL/GenBank/DDBJ whole genome shotgun (WGS) entry which is preliminary data.</text>
</comment>
<organism evidence="11 12">
    <name type="scientific">Subdoligranulum variabile DSM 15176</name>
    <dbReference type="NCBI Taxonomy" id="411471"/>
    <lineage>
        <taxon>Bacteria</taxon>
        <taxon>Bacillati</taxon>
        <taxon>Bacillota</taxon>
        <taxon>Clostridia</taxon>
        <taxon>Eubacteriales</taxon>
        <taxon>Oscillospiraceae</taxon>
        <taxon>Subdoligranulum</taxon>
    </lineage>
</organism>
<dbReference type="GO" id="GO:0042910">
    <property type="term" value="F:xenobiotic transmembrane transporter activity"/>
    <property type="evidence" value="ECO:0007669"/>
    <property type="project" value="InterPro"/>
</dbReference>
<sequence length="496" mass="51892">MSHKATAAALLLIAPVLFPQYTERQKKKQHVFTKSSCVLLKGGLSVQSERLFKEAPVWQAIGALVGPSVLSVLVMIIYNMTDLFFIGLLQDTALTAAVAVVGPVFTLASAGATVLGMGGCAVVAGSLGAGDRQDARCVSSLCGWCGLLTGVLLAVVLNLFCEPILYLLGTNAEILPYATHYLRILALGAPAMIFSVSAATLLRADGAIRRGLVGNLAGSLTNILLDPLFILAFGWNIAGAAAATMLGNLVASGLYLHHILCRSDALSLRPADALRCPSRLGRVLTLGLPNGVSSLLSGLAGSFSNRLLAAYGTNALAAMAAADKSAMVVTLVQMGICMGLQPLLSYNVGGRNLPRLRAVLSRSLGLTVGFGTLFSLFCLLAQRPLIGLFLSDPEAVFLARQLLPWLLAGSPLLGLYYLGINFLQAAGYAGSATLLSALRQGVLLVPALYGFHHLLGLPGLAAARAATDLFSAAIALLLFIMVWHKLTSSLRPRTCL</sequence>
<dbReference type="CDD" id="cd13143">
    <property type="entry name" value="MATE_MepA_like"/>
    <property type="match status" value="1"/>
</dbReference>
<feature type="transmembrane region" description="Helical" evidence="10">
    <location>
        <begin position="57"/>
        <end position="78"/>
    </location>
</feature>
<comment type="similarity">
    <text evidence="2">Belongs to the multi antimicrobial extrusion (MATE) (TC 2.A.66.1) family. MepA subfamily.</text>
</comment>
<keyword evidence="9" id="KW-0046">Antibiotic resistance</keyword>
<evidence type="ECO:0000256" key="3">
    <source>
        <dbReference type="ARBA" id="ARBA00022106"/>
    </source>
</evidence>
<name>D1PKC9_9FIRM</name>
<keyword evidence="7 10" id="KW-1133">Transmembrane helix</keyword>
<dbReference type="AlphaFoldDB" id="D1PKC9"/>
<dbReference type="Proteomes" id="UP000003438">
    <property type="component" value="Unassembled WGS sequence"/>
</dbReference>
<dbReference type="GO" id="GO:0015297">
    <property type="term" value="F:antiporter activity"/>
    <property type="evidence" value="ECO:0007669"/>
    <property type="project" value="InterPro"/>
</dbReference>
<dbReference type="GO" id="GO:0046677">
    <property type="term" value="P:response to antibiotic"/>
    <property type="evidence" value="ECO:0007669"/>
    <property type="project" value="UniProtKB-KW"/>
</dbReference>
<dbReference type="PANTHER" id="PTHR43823">
    <property type="entry name" value="SPORULATION PROTEIN YKVU"/>
    <property type="match status" value="1"/>
</dbReference>
<feature type="transmembrane region" description="Helical" evidence="10">
    <location>
        <begin position="461"/>
        <end position="483"/>
    </location>
</feature>
<dbReference type="NCBIfam" id="TIGR00797">
    <property type="entry name" value="matE"/>
    <property type="match status" value="1"/>
</dbReference>
<dbReference type="PIRSF" id="PIRSF006603">
    <property type="entry name" value="DinF"/>
    <property type="match status" value="1"/>
</dbReference>
<feature type="transmembrane region" description="Helical" evidence="10">
    <location>
        <begin position="364"/>
        <end position="382"/>
    </location>
</feature>
<gene>
    <name evidence="11" type="ORF">SUBVAR_04804</name>
</gene>
<reference evidence="11" key="1">
    <citation type="submission" date="2009-12" db="EMBL/GenBank/DDBJ databases">
        <authorList>
            <person name="Weinstock G."/>
            <person name="Sodergren E."/>
            <person name="Clifton S."/>
            <person name="Fulton L."/>
            <person name="Fulton B."/>
            <person name="Courtney L."/>
            <person name="Fronick C."/>
            <person name="Harrison M."/>
            <person name="Strong C."/>
            <person name="Farmer C."/>
            <person name="Delahaunty K."/>
            <person name="Markovic C."/>
            <person name="Hall O."/>
            <person name="Minx P."/>
            <person name="Tomlinson C."/>
            <person name="Mitreva M."/>
            <person name="Nelson J."/>
            <person name="Hou S."/>
            <person name="Wollam A."/>
            <person name="Pepin K.H."/>
            <person name="Johnson M."/>
            <person name="Bhonagiri V."/>
            <person name="Nash W.E."/>
            <person name="Warren W."/>
            <person name="Chinwalla A."/>
            <person name="Mardis E.R."/>
            <person name="Wilson R.K."/>
        </authorList>
    </citation>
    <scope>NUCLEOTIDE SEQUENCE [LARGE SCALE GENOMIC DNA]</scope>
    <source>
        <strain evidence="11">DSM 15176</strain>
    </source>
</reference>
<evidence type="ECO:0000256" key="9">
    <source>
        <dbReference type="ARBA" id="ARBA00023251"/>
    </source>
</evidence>
<feature type="transmembrane region" description="Helical" evidence="10">
    <location>
        <begin position="402"/>
        <end position="419"/>
    </location>
</feature>
<evidence type="ECO:0000256" key="7">
    <source>
        <dbReference type="ARBA" id="ARBA00022989"/>
    </source>
</evidence>
<dbReference type="STRING" id="411471.SUBVAR_04804"/>
<feature type="transmembrane region" description="Helical" evidence="10">
    <location>
        <begin position="107"/>
        <end position="129"/>
    </location>
</feature>
<proteinExistence type="inferred from homology"/>
<protein>
    <recommendedName>
        <fullName evidence="3">Multidrug export protein MepA</fullName>
    </recommendedName>
</protein>
<feature type="transmembrane region" description="Helical" evidence="10">
    <location>
        <begin position="141"/>
        <end position="160"/>
    </location>
</feature>
<evidence type="ECO:0000256" key="1">
    <source>
        <dbReference type="ARBA" id="ARBA00004651"/>
    </source>
</evidence>
<dbReference type="InterPro" id="IPR051327">
    <property type="entry name" value="MATE_MepA_subfamily"/>
</dbReference>
<evidence type="ECO:0000256" key="10">
    <source>
        <dbReference type="SAM" id="Phobius"/>
    </source>
</evidence>
<evidence type="ECO:0000313" key="11">
    <source>
        <dbReference type="EMBL" id="EFB76850.1"/>
    </source>
</evidence>
<keyword evidence="8 10" id="KW-0472">Membrane</keyword>
<evidence type="ECO:0000256" key="4">
    <source>
        <dbReference type="ARBA" id="ARBA00022448"/>
    </source>
</evidence>
<keyword evidence="4" id="KW-0813">Transport</keyword>
<evidence type="ECO:0000256" key="5">
    <source>
        <dbReference type="ARBA" id="ARBA00022475"/>
    </source>
</evidence>
<dbReference type="GO" id="GO:0005886">
    <property type="term" value="C:plasma membrane"/>
    <property type="evidence" value="ECO:0007669"/>
    <property type="project" value="UniProtKB-SubCell"/>
</dbReference>
<dbReference type="HOGENOM" id="CLU_012893_0_0_9"/>
<keyword evidence="5" id="KW-1003">Cell membrane</keyword>
<dbReference type="PANTHER" id="PTHR43823:SF3">
    <property type="entry name" value="MULTIDRUG EXPORT PROTEIN MEPA"/>
    <property type="match status" value="1"/>
</dbReference>
<dbReference type="Pfam" id="PF01554">
    <property type="entry name" value="MatE"/>
    <property type="match status" value="2"/>
</dbReference>
<dbReference type="InterPro" id="IPR045070">
    <property type="entry name" value="MATE_MepA-like"/>
</dbReference>
<comment type="subcellular location">
    <subcellularLocation>
        <location evidence="1">Cell membrane</location>
        <topology evidence="1">Multi-pass membrane protein</topology>
    </subcellularLocation>
</comment>
<feature type="transmembrane region" description="Helical" evidence="10">
    <location>
        <begin position="426"/>
        <end position="449"/>
    </location>
</feature>
<evidence type="ECO:0000256" key="6">
    <source>
        <dbReference type="ARBA" id="ARBA00022692"/>
    </source>
</evidence>
<evidence type="ECO:0000313" key="12">
    <source>
        <dbReference type="Proteomes" id="UP000003438"/>
    </source>
</evidence>
<keyword evidence="6 10" id="KW-0812">Transmembrane</keyword>
<dbReference type="InterPro" id="IPR002528">
    <property type="entry name" value="MATE_fam"/>
</dbReference>
<keyword evidence="12" id="KW-1185">Reference proteome</keyword>
<accession>D1PKC9</accession>
<evidence type="ECO:0000256" key="2">
    <source>
        <dbReference type="ARBA" id="ARBA00008417"/>
    </source>
</evidence>
<feature type="transmembrane region" description="Helical" evidence="10">
    <location>
        <begin position="180"/>
        <end position="202"/>
    </location>
</feature>
<dbReference type="EMBL" id="ACBY02000018">
    <property type="protein sequence ID" value="EFB76850.1"/>
    <property type="molecule type" value="Genomic_DNA"/>
</dbReference>
<dbReference type="eggNOG" id="COG0534">
    <property type="taxonomic scope" value="Bacteria"/>
</dbReference>